<proteinExistence type="predicted"/>
<evidence type="ECO:0000313" key="2">
    <source>
        <dbReference type="EMBL" id="AWX98684.1"/>
    </source>
</evidence>
<gene>
    <name evidence="1" type="ORF">A8139_00040</name>
    <name evidence="2" type="ORF">A8139_00765</name>
</gene>
<evidence type="ECO:0000313" key="1">
    <source>
        <dbReference type="EMBL" id="AWX98552.1"/>
    </source>
</evidence>
<evidence type="ECO:0000313" key="3">
    <source>
        <dbReference type="Proteomes" id="UP000249898"/>
    </source>
</evidence>
<organism evidence="2 3">
    <name type="scientific">Marinomonas primoryensis</name>
    <dbReference type="NCBI Taxonomy" id="178399"/>
    <lineage>
        <taxon>Bacteria</taxon>
        <taxon>Pseudomonadati</taxon>
        <taxon>Pseudomonadota</taxon>
        <taxon>Gammaproteobacteria</taxon>
        <taxon>Oceanospirillales</taxon>
        <taxon>Oceanospirillaceae</taxon>
        <taxon>Marinomonas</taxon>
    </lineage>
</organism>
<name>A0A2Z4PMK6_9GAMM</name>
<dbReference type="AlphaFoldDB" id="A0A2Z4PMK6"/>
<protein>
    <submittedName>
        <fullName evidence="2">Uncharacterized protein</fullName>
    </submittedName>
</protein>
<reference evidence="2 3" key="1">
    <citation type="submission" date="2016-06" db="EMBL/GenBank/DDBJ databases">
        <title>The sequenced genome of the ice-adhering bacterium Marinomonas primoryensis, from Antarctica.</title>
        <authorList>
            <person name="Graham L."/>
            <person name="Vance T.D.R."/>
            <person name="Davies P.L."/>
        </authorList>
    </citation>
    <scope>NUCLEOTIDE SEQUENCE [LARGE SCALE GENOMIC DNA]</scope>
    <source>
        <strain evidence="2 3">AceL</strain>
    </source>
</reference>
<sequence length="65" mass="7119">MKYEFQAIQNGLVVTHEDNTTVYYATLDAAILGIAEPLKKHYKESIANEWDGAFTISLSASGLAV</sequence>
<accession>A0A2Z4PMK6</accession>
<dbReference type="EMBL" id="CP016181">
    <property type="protein sequence ID" value="AWX98684.1"/>
    <property type="molecule type" value="Genomic_DNA"/>
</dbReference>
<dbReference type="EMBL" id="CP016181">
    <property type="protein sequence ID" value="AWX98552.1"/>
    <property type="molecule type" value="Genomic_DNA"/>
</dbReference>
<dbReference type="Proteomes" id="UP000249898">
    <property type="component" value="Chromosome"/>
</dbReference>
<dbReference type="RefSeq" id="WP_112134627.1">
    <property type="nucleotide sequence ID" value="NZ_CP016181.1"/>
</dbReference>